<evidence type="ECO:0000313" key="9">
    <source>
        <dbReference type="EMBL" id="CAF4236247.1"/>
    </source>
</evidence>
<dbReference type="Proteomes" id="UP000663838">
    <property type="component" value="Unassembled WGS sequence"/>
</dbReference>
<dbReference type="EMBL" id="CAJNYV010000505">
    <property type="protein sequence ID" value="CAF3362928.1"/>
    <property type="molecule type" value="Genomic_DNA"/>
</dbReference>
<dbReference type="EMBL" id="CAJNYT010002973">
    <property type="protein sequence ID" value="CAF3510621.1"/>
    <property type="molecule type" value="Genomic_DNA"/>
</dbReference>
<dbReference type="Proteomes" id="UP000663873">
    <property type="component" value="Unassembled WGS sequence"/>
</dbReference>
<evidence type="ECO:0000313" key="6">
    <source>
        <dbReference type="EMBL" id="CAF3648473.1"/>
    </source>
</evidence>
<dbReference type="EMBL" id="CAJOBP010000310">
    <property type="protein sequence ID" value="CAF4159835.1"/>
    <property type="molecule type" value="Genomic_DNA"/>
</dbReference>
<dbReference type="Proteomes" id="UP000663865">
    <property type="component" value="Unassembled WGS sequence"/>
</dbReference>
<dbReference type="EMBL" id="CAJOBQ010000056">
    <property type="protein sequence ID" value="CAF4236247.1"/>
    <property type="molecule type" value="Genomic_DNA"/>
</dbReference>
<feature type="chain" id="PRO_5036233950" evidence="1">
    <location>
        <begin position="28"/>
        <end position="97"/>
    </location>
</feature>
<dbReference type="Proteomes" id="UP000663862">
    <property type="component" value="Unassembled WGS sequence"/>
</dbReference>
<reference evidence="6" key="1">
    <citation type="submission" date="2021-02" db="EMBL/GenBank/DDBJ databases">
        <authorList>
            <person name="Nowell W R."/>
        </authorList>
    </citation>
    <scope>NUCLEOTIDE SEQUENCE</scope>
</reference>
<dbReference type="EMBL" id="CAJNXB010002678">
    <property type="protein sequence ID" value="CAF3270616.1"/>
    <property type="molecule type" value="Genomic_DNA"/>
</dbReference>
<dbReference type="Proteomes" id="UP000663848">
    <property type="component" value="Unassembled WGS sequence"/>
</dbReference>
<evidence type="ECO:0000313" key="8">
    <source>
        <dbReference type="EMBL" id="CAF4162863.1"/>
    </source>
</evidence>
<keyword evidence="1" id="KW-0732">Signal</keyword>
<evidence type="ECO:0000313" key="3">
    <source>
        <dbReference type="EMBL" id="CAF3362928.1"/>
    </source>
</evidence>
<keyword evidence="13" id="KW-1185">Reference proteome</keyword>
<dbReference type="Proteomes" id="UP000663825">
    <property type="component" value="Unassembled WGS sequence"/>
</dbReference>
<evidence type="ECO:0000313" key="7">
    <source>
        <dbReference type="EMBL" id="CAF4159835.1"/>
    </source>
</evidence>
<dbReference type="Proteomes" id="UP000663833">
    <property type="component" value="Unassembled WGS sequence"/>
</dbReference>
<name>A0A818R836_9BILA</name>
<dbReference type="Proteomes" id="UP000663869">
    <property type="component" value="Unassembled WGS sequence"/>
</dbReference>
<dbReference type="EMBL" id="CAJNYU010003209">
    <property type="protein sequence ID" value="CAF3648473.1"/>
    <property type="molecule type" value="Genomic_DNA"/>
</dbReference>
<evidence type="ECO:0000313" key="5">
    <source>
        <dbReference type="EMBL" id="CAF3596374.1"/>
    </source>
</evidence>
<comment type="caution">
    <text evidence="6">The sequence shown here is derived from an EMBL/GenBank/DDBJ whole genome shotgun (WGS) entry which is preliminary data.</text>
</comment>
<gene>
    <name evidence="6" type="ORF">FME351_LOCUS24361</name>
    <name evidence="4" type="ORF">GRG538_LOCUS18165</name>
    <name evidence="8" type="ORF">HFQ381_LOCUS5081</name>
    <name evidence="3" type="ORF">KIK155_LOCUS4653</name>
    <name evidence="5" type="ORF">LUA448_LOCUS30201</name>
    <name evidence="10" type="ORF">QYT958_LOCUS12245</name>
    <name evidence="2" type="ORF">TIS948_LOCUS16306</name>
    <name evidence="11" type="ORF">TOA249_LOCUS17643</name>
    <name evidence="9" type="ORF">TSG867_LOCUS2187</name>
    <name evidence="7" type="ORF">UJA718_LOCUS3993</name>
</gene>
<evidence type="ECO:0000313" key="2">
    <source>
        <dbReference type="EMBL" id="CAF3270616.1"/>
    </source>
</evidence>
<dbReference type="Proteomes" id="UP000663872">
    <property type="component" value="Unassembled WGS sequence"/>
</dbReference>
<dbReference type="EMBL" id="CAJOBR010001475">
    <property type="protein sequence ID" value="CAF4611461.1"/>
    <property type="molecule type" value="Genomic_DNA"/>
</dbReference>
<evidence type="ECO:0000313" key="13">
    <source>
        <dbReference type="Proteomes" id="UP000663873"/>
    </source>
</evidence>
<protein>
    <submittedName>
        <fullName evidence="6">Uncharacterized protein</fullName>
    </submittedName>
</protein>
<dbReference type="OrthoDB" id="10028405at2759"/>
<organism evidence="6 12">
    <name type="scientific">Rotaria socialis</name>
    <dbReference type="NCBI Taxonomy" id="392032"/>
    <lineage>
        <taxon>Eukaryota</taxon>
        <taxon>Metazoa</taxon>
        <taxon>Spiralia</taxon>
        <taxon>Gnathifera</taxon>
        <taxon>Rotifera</taxon>
        <taxon>Eurotatoria</taxon>
        <taxon>Bdelloidea</taxon>
        <taxon>Philodinida</taxon>
        <taxon>Philodinidae</taxon>
        <taxon>Rotaria</taxon>
    </lineage>
</organism>
<dbReference type="EMBL" id="CAJOBS010001268">
    <property type="protein sequence ID" value="CAF4710742.1"/>
    <property type="molecule type" value="Genomic_DNA"/>
</dbReference>
<proteinExistence type="predicted"/>
<dbReference type="AlphaFoldDB" id="A0A818R836"/>
<dbReference type="EMBL" id="CAJNYD010004393">
    <property type="protein sequence ID" value="CAF3596374.1"/>
    <property type="molecule type" value="Genomic_DNA"/>
</dbReference>
<evidence type="ECO:0000313" key="10">
    <source>
        <dbReference type="EMBL" id="CAF4611461.1"/>
    </source>
</evidence>
<sequence>MVATISYQFKLILGLMLLCTFIHISSSRHAFIDVDASLVPPDNAFIYNYAVSNELLDNDIPYEDSYYPNKLANHNIMRMAKRIIMLPRVGRRSVQST</sequence>
<dbReference type="Proteomes" id="UP000663851">
    <property type="component" value="Unassembled WGS sequence"/>
</dbReference>
<evidence type="ECO:0000313" key="11">
    <source>
        <dbReference type="EMBL" id="CAF4710742.1"/>
    </source>
</evidence>
<evidence type="ECO:0000256" key="1">
    <source>
        <dbReference type="SAM" id="SignalP"/>
    </source>
</evidence>
<evidence type="ECO:0000313" key="4">
    <source>
        <dbReference type="EMBL" id="CAF3510621.1"/>
    </source>
</evidence>
<accession>A0A818R836</accession>
<dbReference type="EMBL" id="CAJOBO010000209">
    <property type="protein sequence ID" value="CAF4162863.1"/>
    <property type="molecule type" value="Genomic_DNA"/>
</dbReference>
<feature type="signal peptide" evidence="1">
    <location>
        <begin position="1"/>
        <end position="27"/>
    </location>
</feature>
<evidence type="ECO:0000313" key="12">
    <source>
        <dbReference type="Proteomes" id="UP000663869"/>
    </source>
</evidence>